<dbReference type="SUPFAM" id="SSF53383">
    <property type="entry name" value="PLP-dependent transferases"/>
    <property type="match status" value="1"/>
</dbReference>
<dbReference type="InterPro" id="IPR015421">
    <property type="entry name" value="PyrdxlP-dep_Trfase_major"/>
</dbReference>
<keyword evidence="2" id="KW-0663">Pyridoxal phosphate</keyword>
<dbReference type="EMBL" id="FNKK01000002">
    <property type="protein sequence ID" value="SDQ32792.1"/>
    <property type="molecule type" value="Genomic_DNA"/>
</dbReference>
<protein>
    <submittedName>
        <fullName evidence="3">DegT/DnrJ/EryC1/StrS aminotransferase family protein</fullName>
    </submittedName>
</protein>
<sequence>MLSTGVDDPLTSPAERRIGRPCLYVPSARLGLYLALRGLVRPGTRVLMSPVNCETVLFAAVAAGLRPVMAPVSPADGTIDVDRVDWTGIGAVCATYLYGLPGAIEQLAAECDRRGIVLVGDCAHALQTEVGGRHVGAFGAAAAFSLSKHPRAGGGGILAVADRDTRDRLAALRDRLVTAPSVTGEIKAMLGPLARDAAYALRLAGPAWRAAKALRIEATHVSDEGRARALAETAKRVGDAGLDRMDAAEALGRFDEWMSVGAGGYRVGHSRLLRGFVRRRLRMVERERAARIAGVRLLSELPVVAPGVAGYADQPLFRVPLLVADRDAAREELERRGVITTCLYTPPLDVDFGPDLAEPGPTPEVALWWTRNVLPVDPMQARRALPVLRELTQAATLGHESDTRPL</sequence>
<dbReference type="STRING" id="35622.SAMN04489764_0231"/>
<dbReference type="GO" id="GO:0030170">
    <property type="term" value="F:pyridoxal phosphate binding"/>
    <property type="evidence" value="ECO:0007669"/>
    <property type="project" value="TreeGrafter"/>
</dbReference>
<dbReference type="AlphaFoldDB" id="A0A1H0ZZH8"/>
<dbReference type="GO" id="GO:0008483">
    <property type="term" value="F:transaminase activity"/>
    <property type="evidence" value="ECO:0007669"/>
    <property type="project" value="UniProtKB-KW"/>
</dbReference>
<keyword evidence="3" id="KW-0808">Transferase</keyword>
<dbReference type="OrthoDB" id="3520271at2"/>
<comment type="cofactor">
    <cofactor evidence="1">
        <name>pyridoxal 5'-phosphate</name>
        <dbReference type="ChEBI" id="CHEBI:597326"/>
    </cofactor>
</comment>
<evidence type="ECO:0000313" key="3">
    <source>
        <dbReference type="EMBL" id="SDQ32792.1"/>
    </source>
</evidence>
<keyword evidence="3" id="KW-0032">Aminotransferase</keyword>
<evidence type="ECO:0000313" key="4">
    <source>
        <dbReference type="Proteomes" id="UP000217103"/>
    </source>
</evidence>
<dbReference type="Pfam" id="PF01041">
    <property type="entry name" value="DegT_DnrJ_EryC1"/>
    <property type="match status" value="1"/>
</dbReference>
<dbReference type="InterPro" id="IPR015424">
    <property type="entry name" value="PyrdxlP-dep_Trfase"/>
</dbReference>
<accession>A0A1H0ZZH8</accession>
<dbReference type="RefSeq" id="WP_093256966.1">
    <property type="nucleotide sequence ID" value="NZ_FNKK01000002.1"/>
</dbReference>
<name>A0A1H0ZZH8_9ACTN</name>
<gene>
    <name evidence="3" type="ORF">SAMN04489764_0231</name>
</gene>
<dbReference type="Proteomes" id="UP000217103">
    <property type="component" value="Unassembled WGS sequence"/>
</dbReference>
<dbReference type="PANTHER" id="PTHR30244">
    <property type="entry name" value="TRANSAMINASE"/>
    <property type="match status" value="1"/>
</dbReference>
<dbReference type="InterPro" id="IPR000653">
    <property type="entry name" value="DegT/StrS_aminotransferase"/>
</dbReference>
<keyword evidence="4" id="KW-1185">Reference proteome</keyword>
<reference evidence="3 4" key="1">
    <citation type="submission" date="2016-10" db="EMBL/GenBank/DDBJ databases">
        <authorList>
            <person name="de Groot N.N."/>
        </authorList>
    </citation>
    <scope>NUCLEOTIDE SEQUENCE [LARGE SCALE GENOMIC DNA]</scope>
    <source>
        <strain evidence="3 4">DSM 43794</strain>
    </source>
</reference>
<dbReference type="Gene3D" id="3.40.640.10">
    <property type="entry name" value="Type I PLP-dependent aspartate aminotransferase-like (Major domain)"/>
    <property type="match status" value="1"/>
</dbReference>
<evidence type="ECO:0000256" key="2">
    <source>
        <dbReference type="RuleBase" id="RU004508"/>
    </source>
</evidence>
<dbReference type="GO" id="GO:0000271">
    <property type="term" value="P:polysaccharide biosynthetic process"/>
    <property type="evidence" value="ECO:0007669"/>
    <property type="project" value="TreeGrafter"/>
</dbReference>
<comment type="similarity">
    <text evidence="2">Belongs to the DegT/DnrJ/EryC1 family.</text>
</comment>
<dbReference type="PANTHER" id="PTHR30244:SF34">
    <property type="entry name" value="DTDP-4-AMINO-4,6-DIDEOXYGALACTOSE TRANSAMINASE"/>
    <property type="match status" value="1"/>
</dbReference>
<evidence type="ECO:0000256" key="1">
    <source>
        <dbReference type="ARBA" id="ARBA00001933"/>
    </source>
</evidence>
<proteinExistence type="inferred from homology"/>
<organism evidence="3 4">
    <name type="scientific">Thermostaphylospora chromogena</name>
    <dbReference type="NCBI Taxonomy" id="35622"/>
    <lineage>
        <taxon>Bacteria</taxon>
        <taxon>Bacillati</taxon>
        <taxon>Actinomycetota</taxon>
        <taxon>Actinomycetes</taxon>
        <taxon>Streptosporangiales</taxon>
        <taxon>Thermomonosporaceae</taxon>
        <taxon>Thermostaphylospora</taxon>
    </lineage>
</organism>